<organism evidence="1 2">
    <name type="scientific">Bacteroides uniformis</name>
    <dbReference type="NCBI Taxonomy" id="820"/>
    <lineage>
        <taxon>Bacteria</taxon>
        <taxon>Pseudomonadati</taxon>
        <taxon>Bacteroidota</taxon>
        <taxon>Bacteroidia</taxon>
        <taxon>Bacteroidales</taxon>
        <taxon>Bacteroidaceae</taxon>
        <taxon>Bacteroides</taxon>
    </lineage>
</organism>
<dbReference type="Proteomes" id="UP000260795">
    <property type="component" value="Unassembled WGS sequence"/>
</dbReference>
<evidence type="ECO:0000313" key="2">
    <source>
        <dbReference type="Proteomes" id="UP000260795"/>
    </source>
</evidence>
<dbReference type="RefSeq" id="WP_117681187.1">
    <property type="nucleotide sequence ID" value="NZ_QSRK01000014.1"/>
</dbReference>
<evidence type="ECO:0000313" key="1">
    <source>
        <dbReference type="EMBL" id="RGL13355.1"/>
    </source>
</evidence>
<sequence>MKKELEKIEVVRFETSYDDGTLDFYTENVRSLCKAFSLNFKIIDQYTEGADALRYYEIYISASSFLLEDFRHIIKTFILTYGMNLMYVKTIELDPDLYLDMPDETFEVENLIVHKPEKHE</sequence>
<dbReference type="AlphaFoldDB" id="A0A3E4R2P4"/>
<comment type="caution">
    <text evidence="1">The sequence shown here is derived from an EMBL/GenBank/DDBJ whole genome shotgun (WGS) entry which is preliminary data.</text>
</comment>
<name>A0A3E4R2P4_BACUN</name>
<reference evidence="1 2" key="1">
    <citation type="submission" date="2018-08" db="EMBL/GenBank/DDBJ databases">
        <title>A genome reference for cultivated species of the human gut microbiota.</title>
        <authorList>
            <person name="Zou Y."/>
            <person name="Xue W."/>
            <person name="Luo G."/>
        </authorList>
    </citation>
    <scope>NUCLEOTIDE SEQUENCE [LARGE SCALE GENOMIC DNA]</scope>
    <source>
        <strain evidence="1 2">TF08-13</strain>
    </source>
</reference>
<dbReference type="EMBL" id="QSRK01000014">
    <property type="protein sequence ID" value="RGL13355.1"/>
    <property type="molecule type" value="Genomic_DNA"/>
</dbReference>
<accession>A0A3E4R2P4</accession>
<gene>
    <name evidence="1" type="ORF">DXC80_10380</name>
</gene>
<protein>
    <submittedName>
        <fullName evidence="1">Uncharacterized protein</fullName>
    </submittedName>
</protein>
<proteinExistence type="predicted"/>